<proteinExistence type="predicted"/>
<protein>
    <submittedName>
        <fullName evidence="2">Uncharacterized protein</fullName>
    </submittedName>
</protein>
<dbReference type="Proteomes" id="UP000813824">
    <property type="component" value="Unassembled WGS sequence"/>
</dbReference>
<evidence type="ECO:0000256" key="1">
    <source>
        <dbReference type="SAM" id="MobiDB-lite"/>
    </source>
</evidence>
<accession>A0A8K0UZ97</accession>
<organism evidence="2 3">
    <name type="scientific">Cristinia sonorae</name>
    <dbReference type="NCBI Taxonomy" id="1940300"/>
    <lineage>
        <taxon>Eukaryota</taxon>
        <taxon>Fungi</taxon>
        <taxon>Dikarya</taxon>
        <taxon>Basidiomycota</taxon>
        <taxon>Agaricomycotina</taxon>
        <taxon>Agaricomycetes</taxon>
        <taxon>Agaricomycetidae</taxon>
        <taxon>Agaricales</taxon>
        <taxon>Pleurotineae</taxon>
        <taxon>Stephanosporaceae</taxon>
        <taxon>Cristinia</taxon>
    </lineage>
</organism>
<reference evidence="2" key="1">
    <citation type="journal article" date="2021" name="New Phytol.">
        <title>Evolutionary innovations through gain and loss of genes in the ectomycorrhizal Boletales.</title>
        <authorList>
            <person name="Wu G."/>
            <person name="Miyauchi S."/>
            <person name="Morin E."/>
            <person name="Kuo A."/>
            <person name="Drula E."/>
            <person name="Varga T."/>
            <person name="Kohler A."/>
            <person name="Feng B."/>
            <person name="Cao Y."/>
            <person name="Lipzen A."/>
            <person name="Daum C."/>
            <person name="Hundley H."/>
            <person name="Pangilinan J."/>
            <person name="Johnson J."/>
            <person name="Barry K."/>
            <person name="LaButti K."/>
            <person name="Ng V."/>
            <person name="Ahrendt S."/>
            <person name="Min B."/>
            <person name="Choi I.G."/>
            <person name="Park H."/>
            <person name="Plett J.M."/>
            <person name="Magnuson J."/>
            <person name="Spatafora J.W."/>
            <person name="Nagy L.G."/>
            <person name="Henrissat B."/>
            <person name="Grigoriev I.V."/>
            <person name="Yang Z.L."/>
            <person name="Xu J."/>
            <person name="Martin F.M."/>
        </authorList>
    </citation>
    <scope>NUCLEOTIDE SEQUENCE</scope>
    <source>
        <strain evidence="2">KKN 215</strain>
    </source>
</reference>
<dbReference type="EMBL" id="JAEVFJ010000001">
    <property type="protein sequence ID" value="KAH8107647.1"/>
    <property type="molecule type" value="Genomic_DNA"/>
</dbReference>
<evidence type="ECO:0000313" key="3">
    <source>
        <dbReference type="Proteomes" id="UP000813824"/>
    </source>
</evidence>
<evidence type="ECO:0000313" key="2">
    <source>
        <dbReference type="EMBL" id="KAH8107647.1"/>
    </source>
</evidence>
<feature type="region of interest" description="Disordered" evidence="1">
    <location>
        <begin position="60"/>
        <end position="89"/>
    </location>
</feature>
<name>A0A8K0UZ97_9AGAR</name>
<comment type="caution">
    <text evidence="2">The sequence shown here is derived from an EMBL/GenBank/DDBJ whole genome shotgun (WGS) entry which is preliminary data.</text>
</comment>
<feature type="compositionally biased region" description="Basic and acidic residues" evidence="1">
    <location>
        <begin position="76"/>
        <end position="85"/>
    </location>
</feature>
<gene>
    <name evidence="2" type="ORF">BXZ70DRAFT_903131</name>
</gene>
<keyword evidence="3" id="KW-1185">Reference proteome</keyword>
<sequence length="216" mass="23753">MDGDVLANAITPTYPYMLFSCSQHIAERLYLHHGTKKKTPSPFCQLSSVEQAFEATGGALLNQPWSQSRPVTQRGPARDQNRDHDDDGSEIIIPMGNMVVVSPPGHSRLIHTCTLDTNLPSVHQEKQERELPVRAKNISHGGERKQRTWCGDDRLQFLKTETGTPLRSRTHTYEGAELLGPCGDGTCRGGGGSSGHRGRDGFWEGIMTSELEGFGV</sequence>
<dbReference type="AlphaFoldDB" id="A0A8K0UZ97"/>